<evidence type="ECO:0000313" key="11">
    <source>
        <dbReference type="EMBL" id="SFB81095.1"/>
    </source>
</evidence>
<reference evidence="12" key="1">
    <citation type="submission" date="2016-10" db="EMBL/GenBank/DDBJ databases">
        <authorList>
            <person name="Varghese N."/>
            <person name="Submissions S."/>
        </authorList>
    </citation>
    <scope>NUCLEOTIDE SEQUENCE [LARGE SCALE GENOMIC DNA]</scope>
    <source>
        <strain evidence="12">DSM 24499</strain>
    </source>
</reference>
<sequence length="810" mass="91342">MEKKLLLFLFALLPLAVFSQHNLSGVVKDANGYIIAGATISLNGNGIDREVKSNASGIYKIQDLSSGKYYLQITKGDFIGYDEVSIKNANLRYDINLKNDKDYELGEVALKGESKKSKIENKGFAVNVIETKEASLRNIQTNELLNQTVGVKLRQNGGLGSRVEYTLNGLSGNSVRIFIDGIPISTYGSSFSLNSIPPSMIKRIEVYKGVVPGYLANDAMGGAINVILHKGANSNLNASVSYGSFNTFQSNLNGLYRFDKTGFTIKASAFHNYSDNDYEIWGRQVKDIGIDGRQTPITARRFNDAYESTGGIAQVGFTNVKWADQFLIGFTGSKDYKEIQHGAFITVLPYNGRFMESDATLANFTYQKENFFISGLDLSINGLIGQRNRTVNDTVSQAYTWSGDRLQRRNSSGEIIDHKYPWGSQQENGGPTLIKINRHVASVRTGLSYSLNKNHKLLFNHIYSGIDREDRDELRPLLENIFRRTSDLYKNIYSFSYEVEAFDQKLKVNIFDKYYHQKIANTQPEIQENSDGTRSPVNIIYESNKTYNGFGAALSYKIFSNISLLTSAEKAIRLPNETEVFGNEGDNVIANLSIAPEISNNYNIGFRFGSFQLKKNRFTIATNLFSRNIKDLIGFPVNGNNDNNEEVVQYSNFNEESNSQGIEAEIKYSYNNNLRFDFNLTRFRFKTKNRRGQTVDVPNIPLFTMNTAIRYSIKNVIQKNSNLNLFYSAYFTDEFSYRVAQGRNNTGTEDSMVPTQFAQDLGLTYSFPSNDFVVSFDVKNILNEAVYDNLSVQKPGRAFYLKLNYNINKL</sequence>
<evidence type="ECO:0000256" key="1">
    <source>
        <dbReference type="ARBA" id="ARBA00004571"/>
    </source>
</evidence>
<dbReference type="InterPro" id="IPR037066">
    <property type="entry name" value="Plug_dom_sf"/>
</dbReference>
<comment type="subcellular location">
    <subcellularLocation>
        <location evidence="1 8">Cell outer membrane</location>
        <topology evidence="1 8">Multi-pass membrane protein</topology>
    </subcellularLocation>
</comment>
<dbReference type="OrthoDB" id="9812892at2"/>
<dbReference type="Pfam" id="PF07715">
    <property type="entry name" value="Plug"/>
    <property type="match status" value="1"/>
</dbReference>
<evidence type="ECO:0000256" key="5">
    <source>
        <dbReference type="ARBA" id="ARBA00022729"/>
    </source>
</evidence>
<dbReference type="Gene3D" id="2.60.40.1120">
    <property type="entry name" value="Carboxypeptidase-like, regulatory domain"/>
    <property type="match status" value="1"/>
</dbReference>
<evidence type="ECO:0000256" key="2">
    <source>
        <dbReference type="ARBA" id="ARBA00022448"/>
    </source>
</evidence>
<evidence type="ECO:0000256" key="8">
    <source>
        <dbReference type="PROSITE-ProRule" id="PRU01360"/>
    </source>
</evidence>
<keyword evidence="3 8" id="KW-1134">Transmembrane beta strand</keyword>
<dbReference type="InterPro" id="IPR039426">
    <property type="entry name" value="TonB-dep_rcpt-like"/>
</dbReference>
<dbReference type="EMBL" id="FOKV01000001">
    <property type="protein sequence ID" value="SFB81095.1"/>
    <property type="molecule type" value="Genomic_DNA"/>
</dbReference>
<accession>A0A1I1E1M2</accession>
<dbReference type="STRING" id="1334022.SAMN04487907_101736"/>
<evidence type="ECO:0000256" key="9">
    <source>
        <dbReference type="SAM" id="SignalP"/>
    </source>
</evidence>
<dbReference type="InterPro" id="IPR036942">
    <property type="entry name" value="Beta-barrel_TonB_sf"/>
</dbReference>
<keyword evidence="4 8" id="KW-0812">Transmembrane</keyword>
<dbReference type="GO" id="GO:0044718">
    <property type="term" value="P:siderophore transmembrane transport"/>
    <property type="evidence" value="ECO:0007669"/>
    <property type="project" value="TreeGrafter"/>
</dbReference>
<dbReference type="GO" id="GO:0009279">
    <property type="term" value="C:cell outer membrane"/>
    <property type="evidence" value="ECO:0007669"/>
    <property type="project" value="UniProtKB-SubCell"/>
</dbReference>
<feature type="chain" id="PRO_5011686816" evidence="9">
    <location>
        <begin position="20"/>
        <end position="810"/>
    </location>
</feature>
<dbReference type="PANTHER" id="PTHR30069">
    <property type="entry name" value="TONB-DEPENDENT OUTER MEMBRANE RECEPTOR"/>
    <property type="match status" value="1"/>
</dbReference>
<organism evidence="11 12">
    <name type="scientific">Zunongwangia mangrovi</name>
    <dbReference type="NCBI Taxonomy" id="1334022"/>
    <lineage>
        <taxon>Bacteria</taxon>
        <taxon>Pseudomonadati</taxon>
        <taxon>Bacteroidota</taxon>
        <taxon>Flavobacteriia</taxon>
        <taxon>Flavobacteriales</taxon>
        <taxon>Flavobacteriaceae</taxon>
        <taxon>Zunongwangia</taxon>
    </lineage>
</organism>
<dbReference type="Pfam" id="PF13620">
    <property type="entry name" value="CarboxypepD_reg"/>
    <property type="match status" value="1"/>
</dbReference>
<proteinExistence type="inferred from homology"/>
<gene>
    <name evidence="11" type="ORF">SAMN04487907_101736</name>
</gene>
<dbReference type="PROSITE" id="PS52016">
    <property type="entry name" value="TONB_DEPENDENT_REC_3"/>
    <property type="match status" value="1"/>
</dbReference>
<evidence type="ECO:0000259" key="10">
    <source>
        <dbReference type="Pfam" id="PF07715"/>
    </source>
</evidence>
<dbReference type="RefSeq" id="WP_092540009.1">
    <property type="nucleotide sequence ID" value="NZ_FOKV01000001.1"/>
</dbReference>
<evidence type="ECO:0000256" key="3">
    <source>
        <dbReference type="ARBA" id="ARBA00022452"/>
    </source>
</evidence>
<evidence type="ECO:0000256" key="6">
    <source>
        <dbReference type="ARBA" id="ARBA00023136"/>
    </source>
</evidence>
<dbReference type="Proteomes" id="UP000199438">
    <property type="component" value="Unassembled WGS sequence"/>
</dbReference>
<dbReference type="InterPro" id="IPR012910">
    <property type="entry name" value="Plug_dom"/>
</dbReference>
<dbReference type="GO" id="GO:0030246">
    <property type="term" value="F:carbohydrate binding"/>
    <property type="evidence" value="ECO:0007669"/>
    <property type="project" value="InterPro"/>
</dbReference>
<dbReference type="InterPro" id="IPR013784">
    <property type="entry name" value="Carb-bd-like_fold"/>
</dbReference>
<keyword evidence="12" id="KW-1185">Reference proteome</keyword>
<keyword evidence="5 9" id="KW-0732">Signal</keyword>
<name>A0A1I1E1M2_9FLAO</name>
<evidence type="ECO:0000256" key="7">
    <source>
        <dbReference type="ARBA" id="ARBA00023237"/>
    </source>
</evidence>
<dbReference type="SUPFAM" id="SSF49452">
    <property type="entry name" value="Starch-binding domain-like"/>
    <property type="match status" value="1"/>
</dbReference>
<dbReference type="AlphaFoldDB" id="A0A1I1E1M2"/>
<dbReference type="Gene3D" id="2.40.170.20">
    <property type="entry name" value="TonB-dependent receptor, beta-barrel domain"/>
    <property type="match status" value="1"/>
</dbReference>
<keyword evidence="11" id="KW-0675">Receptor</keyword>
<dbReference type="GO" id="GO:0015344">
    <property type="term" value="F:siderophore uptake transmembrane transporter activity"/>
    <property type="evidence" value="ECO:0007669"/>
    <property type="project" value="TreeGrafter"/>
</dbReference>
<dbReference type="SUPFAM" id="SSF56935">
    <property type="entry name" value="Porins"/>
    <property type="match status" value="1"/>
</dbReference>
<dbReference type="Gene3D" id="2.170.130.10">
    <property type="entry name" value="TonB-dependent receptor, plug domain"/>
    <property type="match status" value="1"/>
</dbReference>
<keyword evidence="6 8" id="KW-0472">Membrane</keyword>
<comment type="similarity">
    <text evidence="8">Belongs to the TonB-dependent receptor family.</text>
</comment>
<keyword evidence="7 8" id="KW-0998">Cell outer membrane</keyword>
<protein>
    <submittedName>
        <fullName evidence="11">Outer membrane receptor proteins, mostly Fe transport</fullName>
    </submittedName>
</protein>
<dbReference type="PANTHER" id="PTHR30069:SF29">
    <property type="entry name" value="HEMOGLOBIN AND HEMOGLOBIN-HAPTOGLOBIN-BINDING PROTEIN 1-RELATED"/>
    <property type="match status" value="1"/>
</dbReference>
<feature type="signal peptide" evidence="9">
    <location>
        <begin position="1"/>
        <end position="19"/>
    </location>
</feature>
<feature type="domain" description="TonB-dependent receptor plug" evidence="10">
    <location>
        <begin position="124"/>
        <end position="222"/>
    </location>
</feature>
<evidence type="ECO:0000256" key="4">
    <source>
        <dbReference type="ARBA" id="ARBA00022692"/>
    </source>
</evidence>
<evidence type="ECO:0000313" key="12">
    <source>
        <dbReference type="Proteomes" id="UP000199438"/>
    </source>
</evidence>
<keyword evidence="2 8" id="KW-0813">Transport</keyword>